<evidence type="ECO:0000313" key="2">
    <source>
        <dbReference type="Proteomes" id="UP000237105"/>
    </source>
</evidence>
<reference evidence="2" key="1">
    <citation type="submission" date="2016-06" db="EMBL/GenBank/DDBJ databases">
        <title>Parallel loss of symbiosis genes in relatives of nitrogen-fixing non-legume Parasponia.</title>
        <authorList>
            <person name="Van Velzen R."/>
            <person name="Holmer R."/>
            <person name="Bu F."/>
            <person name="Rutten L."/>
            <person name="Van Zeijl A."/>
            <person name="Liu W."/>
            <person name="Santuari L."/>
            <person name="Cao Q."/>
            <person name="Sharma T."/>
            <person name="Shen D."/>
            <person name="Roswanjaya Y."/>
            <person name="Wardhani T."/>
            <person name="Kalhor M.S."/>
            <person name="Jansen J."/>
            <person name="Van den Hoogen J."/>
            <person name="Gungor B."/>
            <person name="Hartog M."/>
            <person name="Hontelez J."/>
            <person name="Verver J."/>
            <person name="Yang W.-C."/>
            <person name="Schijlen E."/>
            <person name="Repin R."/>
            <person name="Schilthuizen M."/>
            <person name="Schranz E."/>
            <person name="Heidstra R."/>
            <person name="Miyata K."/>
            <person name="Fedorova E."/>
            <person name="Kohlen W."/>
            <person name="Bisseling T."/>
            <person name="Smit S."/>
            <person name="Geurts R."/>
        </authorList>
    </citation>
    <scope>NUCLEOTIDE SEQUENCE [LARGE SCALE GENOMIC DNA]</scope>
    <source>
        <strain evidence="2">cv. WU1-14</strain>
    </source>
</reference>
<accession>A0A2P5DJV1</accession>
<dbReference type="AlphaFoldDB" id="A0A2P5DJV1"/>
<sequence>MALGQMGRLEYVFVTSEWTGGFSYAFMISDKRAFTCLRGSS</sequence>
<dbReference type="Proteomes" id="UP000237105">
    <property type="component" value="Unassembled WGS sequence"/>
</dbReference>
<keyword evidence="2" id="KW-1185">Reference proteome</keyword>
<name>A0A2P5DJV1_PARAD</name>
<evidence type="ECO:0000313" key="1">
    <source>
        <dbReference type="EMBL" id="PON73535.1"/>
    </source>
</evidence>
<organism evidence="1 2">
    <name type="scientific">Parasponia andersonii</name>
    <name type="common">Sponia andersonii</name>
    <dbReference type="NCBI Taxonomy" id="3476"/>
    <lineage>
        <taxon>Eukaryota</taxon>
        <taxon>Viridiplantae</taxon>
        <taxon>Streptophyta</taxon>
        <taxon>Embryophyta</taxon>
        <taxon>Tracheophyta</taxon>
        <taxon>Spermatophyta</taxon>
        <taxon>Magnoliopsida</taxon>
        <taxon>eudicotyledons</taxon>
        <taxon>Gunneridae</taxon>
        <taxon>Pentapetalae</taxon>
        <taxon>rosids</taxon>
        <taxon>fabids</taxon>
        <taxon>Rosales</taxon>
        <taxon>Cannabaceae</taxon>
        <taxon>Parasponia</taxon>
    </lineage>
</organism>
<protein>
    <submittedName>
        <fullName evidence="1">Uncharacterized protein</fullName>
    </submittedName>
</protein>
<comment type="caution">
    <text evidence="1">The sequence shown here is derived from an EMBL/GenBank/DDBJ whole genome shotgun (WGS) entry which is preliminary data.</text>
</comment>
<dbReference type="EMBL" id="JXTB01000033">
    <property type="protein sequence ID" value="PON73535.1"/>
    <property type="molecule type" value="Genomic_DNA"/>
</dbReference>
<proteinExistence type="predicted"/>
<gene>
    <name evidence="1" type="ORF">PanWU01x14_057170</name>
</gene>